<feature type="coiled-coil region" evidence="3">
    <location>
        <begin position="386"/>
        <end position="448"/>
    </location>
</feature>
<keyword evidence="2" id="KW-0547">Nucleotide-binding</keyword>
<dbReference type="EMBL" id="CAWUPB010000913">
    <property type="protein sequence ID" value="CAK7329207.1"/>
    <property type="molecule type" value="Genomic_DNA"/>
</dbReference>
<organism evidence="5 6">
    <name type="scientific">Dovyalis caffra</name>
    <dbReference type="NCBI Taxonomy" id="77055"/>
    <lineage>
        <taxon>Eukaryota</taxon>
        <taxon>Viridiplantae</taxon>
        <taxon>Streptophyta</taxon>
        <taxon>Embryophyta</taxon>
        <taxon>Tracheophyta</taxon>
        <taxon>Spermatophyta</taxon>
        <taxon>Magnoliopsida</taxon>
        <taxon>eudicotyledons</taxon>
        <taxon>Gunneridae</taxon>
        <taxon>Pentapetalae</taxon>
        <taxon>rosids</taxon>
        <taxon>fabids</taxon>
        <taxon>Malpighiales</taxon>
        <taxon>Salicaceae</taxon>
        <taxon>Flacourtieae</taxon>
        <taxon>Dovyalis</taxon>
    </lineage>
</organism>
<accession>A0AAV1R5Y1</accession>
<protein>
    <recommendedName>
        <fullName evidence="4">Protein kinase domain-containing protein</fullName>
    </recommendedName>
</protein>
<keyword evidence="2" id="KW-0067">ATP-binding</keyword>
<dbReference type="Gene3D" id="1.10.510.10">
    <property type="entry name" value="Transferase(Phosphotransferase) domain 1"/>
    <property type="match status" value="1"/>
</dbReference>
<dbReference type="InterPro" id="IPR011009">
    <property type="entry name" value="Kinase-like_dom_sf"/>
</dbReference>
<dbReference type="PANTHER" id="PTHR48014">
    <property type="entry name" value="SERINE/THREONINE-PROTEIN KINASE FRAY2"/>
    <property type="match status" value="1"/>
</dbReference>
<dbReference type="Proteomes" id="UP001314170">
    <property type="component" value="Unassembled WGS sequence"/>
</dbReference>
<sequence length="459" mass="51542">MADELDQESRKVQLQYPMEPAEYIILDEIGGGCGATVHKAICVHYDARQASLIAIKRIDFEQYSPADFDSLRRETMTMSLHSRPKVLAPHCSFVDEPCIAIVLKETLKGLRYLHDQGHLHTDIKEGNILLYHTDNGSIKLEDSGMPVSIYDSSSIVKSSSLSSASRMRLTDVAGTPYWMASEVIQDLATGYSFKSDICSFGITALELAHGGPPFSHLIPSSKSLIIKIKQRFGFSDYDHDEKHKKDFKNKKFSKEFKDMVASCLDPYPSRRPSADQIFHGLPNVEKRFQEAKALHYGTSSQMTAGTDIVSVGPSVKTRRISGWKFNDGEFPLDPEFCTESEDDAVHIGFSKSSRGSGDLKGLVGDQDHTGTNRSGTAGIVGGFNQKTELLENLVARERRLDEQRRQVVNMMVQFGGEADREEQMVQRIESLMEELHFEKEKNLKLKMKLESINTDFWSL</sequence>
<evidence type="ECO:0000313" key="6">
    <source>
        <dbReference type="Proteomes" id="UP001314170"/>
    </source>
</evidence>
<evidence type="ECO:0000256" key="2">
    <source>
        <dbReference type="PROSITE-ProRule" id="PRU10141"/>
    </source>
</evidence>
<feature type="binding site" evidence="2">
    <location>
        <position position="56"/>
    </location>
    <ligand>
        <name>ATP</name>
        <dbReference type="ChEBI" id="CHEBI:30616"/>
    </ligand>
</feature>
<dbReference type="PROSITE" id="PS50011">
    <property type="entry name" value="PROTEIN_KINASE_DOM"/>
    <property type="match status" value="1"/>
</dbReference>
<dbReference type="GO" id="GO:0043539">
    <property type="term" value="F:protein serine/threonine kinase activator activity"/>
    <property type="evidence" value="ECO:0007669"/>
    <property type="project" value="InterPro"/>
</dbReference>
<proteinExistence type="inferred from homology"/>
<comment type="caution">
    <text evidence="5">The sequence shown here is derived from an EMBL/GenBank/DDBJ whole genome shotgun (WGS) entry which is preliminary data.</text>
</comment>
<evidence type="ECO:0000313" key="5">
    <source>
        <dbReference type="EMBL" id="CAK7329207.1"/>
    </source>
</evidence>
<dbReference type="SMART" id="SM00220">
    <property type="entry name" value="S_TKc"/>
    <property type="match status" value="1"/>
</dbReference>
<dbReference type="PANTHER" id="PTHR48014:SF7">
    <property type="entry name" value="SERINE_THREONINE-PROTEIN KINASE BLUS1"/>
    <property type="match status" value="1"/>
</dbReference>
<dbReference type="GO" id="GO:0004672">
    <property type="term" value="F:protein kinase activity"/>
    <property type="evidence" value="ECO:0007669"/>
    <property type="project" value="InterPro"/>
</dbReference>
<dbReference type="InterPro" id="IPR000719">
    <property type="entry name" value="Prot_kinase_dom"/>
</dbReference>
<dbReference type="SUPFAM" id="SSF56112">
    <property type="entry name" value="Protein kinase-like (PK-like)"/>
    <property type="match status" value="1"/>
</dbReference>
<dbReference type="InterPro" id="IPR017441">
    <property type="entry name" value="Protein_kinase_ATP_BS"/>
</dbReference>
<evidence type="ECO:0000259" key="4">
    <source>
        <dbReference type="PROSITE" id="PS50011"/>
    </source>
</evidence>
<keyword evidence="6" id="KW-1185">Reference proteome</keyword>
<dbReference type="PROSITE" id="PS00107">
    <property type="entry name" value="PROTEIN_KINASE_ATP"/>
    <property type="match status" value="1"/>
</dbReference>
<gene>
    <name evidence="5" type="ORF">DCAF_LOCUS6956</name>
</gene>
<evidence type="ECO:0000256" key="3">
    <source>
        <dbReference type="SAM" id="Coils"/>
    </source>
</evidence>
<dbReference type="GO" id="GO:0005524">
    <property type="term" value="F:ATP binding"/>
    <property type="evidence" value="ECO:0007669"/>
    <property type="project" value="UniProtKB-UniRule"/>
</dbReference>
<dbReference type="Gene3D" id="3.30.200.20">
    <property type="entry name" value="Phosphorylase Kinase, domain 1"/>
    <property type="match status" value="1"/>
</dbReference>
<comment type="similarity">
    <text evidence="1">Belongs to the protein kinase superfamily. STE Ser/Thr protein kinase family. STE20 subfamily.</text>
</comment>
<dbReference type="InterPro" id="IPR047173">
    <property type="entry name" value="STRAD_A/B-like"/>
</dbReference>
<dbReference type="GO" id="GO:1902456">
    <property type="term" value="P:regulation of stomatal opening"/>
    <property type="evidence" value="ECO:0007669"/>
    <property type="project" value="TreeGrafter"/>
</dbReference>
<name>A0AAV1R5Y1_9ROSI</name>
<feature type="domain" description="Protein kinase" evidence="4">
    <location>
        <begin position="1"/>
        <end position="284"/>
    </location>
</feature>
<dbReference type="AlphaFoldDB" id="A0AAV1R5Y1"/>
<evidence type="ECO:0000256" key="1">
    <source>
        <dbReference type="ARBA" id="ARBA00008874"/>
    </source>
</evidence>
<dbReference type="Pfam" id="PF00069">
    <property type="entry name" value="Pkinase"/>
    <property type="match status" value="1"/>
</dbReference>
<reference evidence="5 6" key="1">
    <citation type="submission" date="2024-01" db="EMBL/GenBank/DDBJ databases">
        <authorList>
            <person name="Waweru B."/>
        </authorList>
    </citation>
    <scope>NUCLEOTIDE SEQUENCE [LARGE SCALE GENOMIC DNA]</scope>
</reference>
<keyword evidence="3" id="KW-0175">Coiled coil</keyword>